<organism evidence="1">
    <name type="scientific">Schistocephalus solidus</name>
    <name type="common">Tapeworm</name>
    <dbReference type="NCBI Taxonomy" id="70667"/>
    <lineage>
        <taxon>Eukaryota</taxon>
        <taxon>Metazoa</taxon>
        <taxon>Spiralia</taxon>
        <taxon>Lophotrochozoa</taxon>
        <taxon>Platyhelminthes</taxon>
        <taxon>Cestoda</taxon>
        <taxon>Eucestoda</taxon>
        <taxon>Diphyllobothriidea</taxon>
        <taxon>Diphyllobothriidae</taxon>
        <taxon>Schistocephalus</taxon>
    </lineage>
</organism>
<gene>
    <name evidence="1" type="ORF">TR120468</name>
</gene>
<reference evidence="1" key="1">
    <citation type="submission" date="2016-01" db="EMBL/GenBank/DDBJ databases">
        <title>Reference transcriptome for the parasite Schistocephalus solidus: insights into the molecular evolution of parasitism.</title>
        <authorList>
            <person name="Hebert F.O."/>
            <person name="Grambauer S."/>
            <person name="Barber I."/>
            <person name="Landry C.R."/>
            <person name="Aubin-Horth N."/>
        </authorList>
    </citation>
    <scope>NUCLEOTIDE SEQUENCE</scope>
</reference>
<name>A0A0X3Q5J4_SCHSO</name>
<sequence>MITLLKPTALYHRHLHYPYRKPHVNKDDCHHHHQQWGLDPSLSSLRSHTHLTHRPVRSLTNPSHLDRLTSTTGSGIYSVNTPPLSILFTQFQSQHEPVRSNASL</sequence>
<dbReference type="EMBL" id="GEEE01004515">
    <property type="protein sequence ID" value="JAP58710.1"/>
    <property type="molecule type" value="Transcribed_RNA"/>
</dbReference>
<accession>A0A0X3Q5J4</accession>
<dbReference type="AlphaFoldDB" id="A0A0X3Q5J4"/>
<proteinExistence type="predicted"/>
<evidence type="ECO:0000313" key="1">
    <source>
        <dbReference type="EMBL" id="JAP58710.1"/>
    </source>
</evidence>
<protein>
    <submittedName>
        <fullName evidence="1">Uncharacterized protein</fullName>
    </submittedName>
</protein>